<protein>
    <submittedName>
        <fullName evidence="1">Uncharacterized protein</fullName>
    </submittedName>
</protein>
<evidence type="ECO:0000313" key="1">
    <source>
        <dbReference type="EMBL" id="GAG80798.1"/>
    </source>
</evidence>
<dbReference type="EMBL" id="BART01019014">
    <property type="protein sequence ID" value="GAG80798.1"/>
    <property type="molecule type" value="Genomic_DNA"/>
</dbReference>
<accession>X1B9H6</accession>
<reference evidence="1" key="1">
    <citation type="journal article" date="2014" name="Front. Microbiol.">
        <title>High frequency of phylogenetically diverse reductive dehalogenase-homologous genes in deep subseafloor sedimentary metagenomes.</title>
        <authorList>
            <person name="Kawai M."/>
            <person name="Futagami T."/>
            <person name="Toyoda A."/>
            <person name="Takaki Y."/>
            <person name="Nishi S."/>
            <person name="Hori S."/>
            <person name="Arai W."/>
            <person name="Tsubouchi T."/>
            <person name="Morono Y."/>
            <person name="Uchiyama I."/>
            <person name="Ito T."/>
            <person name="Fujiyama A."/>
            <person name="Inagaki F."/>
            <person name="Takami H."/>
        </authorList>
    </citation>
    <scope>NUCLEOTIDE SEQUENCE</scope>
    <source>
        <strain evidence="1">Expedition CK06-06</strain>
    </source>
</reference>
<organism evidence="1">
    <name type="scientific">marine sediment metagenome</name>
    <dbReference type="NCBI Taxonomy" id="412755"/>
    <lineage>
        <taxon>unclassified sequences</taxon>
        <taxon>metagenomes</taxon>
        <taxon>ecological metagenomes</taxon>
    </lineage>
</organism>
<sequence length="45" mass="5011">MFDGDWVRLGRRSLPVGGWMPAVTEAAASLGFEKRVEYLKMGLVL</sequence>
<dbReference type="AlphaFoldDB" id="X1B9H6"/>
<proteinExistence type="predicted"/>
<comment type="caution">
    <text evidence="1">The sequence shown here is derived from an EMBL/GenBank/DDBJ whole genome shotgun (WGS) entry which is preliminary data.</text>
</comment>
<gene>
    <name evidence="1" type="ORF">S01H4_35707</name>
</gene>
<name>X1B9H6_9ZZZZ</name>